<keyword evidence="4" id="KW-1185">Reference proteome</keyword>
<gene>
    <name evidence="3" type="ORF">EXIGLDRAFT_671460</name>
</gene>
<dbReference type="InterPro" id="IPR003959">
    <property type="entry name" value="ATPase_AAA_core"/>
</dbReference>
<dbReference type="Gene3D" id="3.40.50.300">
    <property type="entry name" value="P-loop containing nucleotide triphosphate hydrolases"/>
    <property type="match status" value="1"/>
</dbReference>
<dbReference type="GO" id="GO:0016887">
    <property type="term" value="F:ATP hydrolysis activity"/>
    <property type="evidence" value="ECO:0007669"/>
    <property type="project" value="InterPro"/>
</dbReference>
<accession>A0A165KBS2</accession>
<feature type="compositionally biased region" description="Basic and acidic residues" evidence="1">
    <location>
        <begin position="635"/>
        <end position="647"/>
    </location>
</feature>
<dbReference type="AlphaFoldDB" id="A0A165KBS2"/>
<dbReference type="InterPro" id="IPR003593">
    <property type="entry name" value="AAA+_ATPase"/>
</dbReference>
<dbReference type="PANTHER" id="PTHR46411">
    <property type="entry name" value="FAMILY ATPASE, PUTATIVE-RELATED"/>
    <property type="match status" value="1"/>
</dbReference>
<protein>
    <submittedName>
        <fullName evidence="3">p-loop containing nucleoside triphosphate hydrolase protein</fullName>
    </submittedName>
</protein>
<proteinExistence type="predicted"/>
<feature type="region of interest" description="Disordered" evidence="1">
    <location>
        <begin position="635"/>
        <end position="656"/>
    </location>
</feature>
<organism evidence="3 4">
    <name type="scientific">Exidia glandulosa HHB12029</name>
    <dbReference type="NCBI Taxonomy" id="1314781"/>
    <lineage>
        <taxon>Eukaryota</taxon>
        <taxon>Fungi</taxon>
        <taxon>Dikarya</taxon>
        <taxon>Basidiomycota</taxon>
        <taxon>Agaricomycotina</taxon>
        <taxon>Agaricomycetes</taxon>
        <taxon>Auriculariales</taxon>
        <taxon>Exidiaceae</taxon>
        <taxon>Exidia</taxon>
    </lineage>
</organism>
<dbReference type="InterPro" id="IPR027417">
    <property type="entry name" value="P-loop_NTPase"/>
</dbReference>
<dbReference type="CDD" id="cd19481">
    <property type="entry name" value="RecA-like_protease"/>
    <property type="match status" value="1"/>
</dbReference>
<dbReference type="GO" id="GO:0005524">
    <property type="term" value="F:ATP binding"/>
    <property type="evidence" value="ECO:0007669"/>
    <property type="project" value="InterPro"/>
</dbReference>
<name>A0A165KBS2_EXIGL</name>
<evidence type="ECO:0000313" key="4">
    <source>
        <dbReference type="Proteomes" id="UP000077266"/>
    </source>
</evidence>
<dbReference type="InParanoid" id="A0A165KBS2"/>
<evidence type="ECO:0000313" key="3">
    <source>
        <dbReference type="EMBL" id="KZV96097.1"/>
    </source>
</evidence>
<dbReference type="OrthoDB" id="10042665at2759"/>
<reference evidence="3 4" key="1">
    <citation type="journal article" date="2016" name="Mol. Biol. Evol.">
        <title>Comparative Genomics of Early-Diverging Mushroom-Forming Fungi Provides Insights into the Origins of Lignocellulose Decay Capabilities.</title>
        <authorList>
            <person name="Nagy L.G."/>
            <person name="Riley R."/>
            <person name="Tritt A."/>
            <person name="Adam C."/>
            <person name="Daum C."/>
            <person name="Floudas D."/>
            <person name="Sun H."/>
            <person name="Yadav J.S."/>
            <person name="Pangilinan J."/>
            <person name="Larsson K.H."/>
            <person name="Matsuura K."/>
            <person name="Barry K."/>
            <person name="Labutti K."/>
            <person name="Kuo R."/>
            <person name="Ohm R.A."/>
            <person name="Bhattacharya S.S."/>
            <person name="Shirouzu T."/>
            <person name="Yoshinaga Y."/>
            <person name="Martin F.M."/>
            <person name="Grigoriev I.V."/>
            <person name="Hibbett D.S."/>
        </authorList>
    </citation>
    <scope>NUCLEOTIDE SEQUENCE [LARGE SCALE GENOMIC DNA]</scope>
    <source>
        <strain evidence="3 4">HHB12029</strain>
    </source>
</reference>
<dbReference type="PANTHER" id="PTHR46411:SF3">
    <property type="entry name" value="AAA+ ATPASE DOMAIN-CONTAINING PROTEIN"/>
    <property type="match status" value="1"/>
</dbReference>
<evidence type="ECO:0000259" key="2">
    <source>
        <dbReference type="SMART" id="SM00382"/>
    </source>
</evidence>
<evidence type="ECO:0000256" key="1">
    <source>
        <dbReference type="SAM" id="MobiDB-lite"/>
    </source>
</evidence>
<dbReference type="InterPro" id="IPR054289">
    <property type="entry name" value="DUF7025"/>
</dbReference>
<dbReference type="EMBL" id="KV425947">
    <property type="protein sequence ID" value="KZV96097.1"/>
    <property type="molecule type" value="Genomic_DNA"/>
</dbReference>
<dbReference type="SMART" id="SM00382">
    <property type="entry name" value="AAA"/>
    <property type="match status" value="1"/>
</dbReference>
<keyword evidence="3" id="KW-0378">Hydrolase</keyword>
<dbReference type="SUPFAM" id="SSF52540">
    <property type="entry name" value="P-loop containing nucleoside triphosphate hydrolases"/>
    <property type="match status" value="1"/>
</dbReference>
<dbReference type="Proteomes" id="UP000077266">
    <property type="component" value="Unassembled WGS sequence"/>
</dbReference>
<dbReference type="STRING" id="1314781.A0A165KBS2"/>
<feature type="domain" description="AAA+ ATPase" evidence="2">
    <location>
        <begin position="412"/>
        <end position="537"/>
    </location>
</feature>
<dbReference type="Pfam" id="PF22942">
    <property type="entry name" value="DUF7025"/>
    <property type="match status" value="1"/>
</dbReference>
<dbReference type="Pfam" id="PF00004">
    <property type="entry name" value="AAA"/>
    <property type="match status" value="1"/>
</dbReference>
<sequence length="656" mass="73227">MPFVPRGTGNYGNSLFLVNHRRHSRRDDEEPFTVVDILDSNLIEALRDVCKNVENIFATKPSLDLQTIYPHIEALSAHVKVLEEQEAAAKDEDGPKAPAALQSFLQVVNDDFAPRREKLERLIQEGKITFEFLWAVFRPGTKIKASHPSSHDMIGVILDDAREATEVTPRAFQLRGRTLAWNGTKYDHIPWLFDITQFSGPMNLTDLEITVLNDNDHAVLTERGRKYTMFTGVHHVEIIGKIVHRTGTAFAETPAVGRAMLDTHAFNQPRGINGANFGVPPTPLQEYMPPPPMPMYPVGNGRYTPTPPQRNRNAYVTGPYGAPAQTEVHLPMETVPDDLLWMLPPTLGGYSFAAKMWGELRVNDVQPVVYDEKAWDSLVLDPDTKTLIRSLVHVHARKDVAMLSDWIKGKGGGLVVLLHGVAGVGKTLTAEAVAELLHRPLYVVGSGELGYYANQVEPALKAALERATAWNAVLLIDEADVFLEKRANADLMRNSLVATFLRLLEYHSGVLFLTTNRVKAFDEAFLSRVSVAIKYPELEINQRSRIWWQFLNHVLSTSPATAGQQHALVPRNPKTDLLGDENIKELAMKPFNGRIIKNIVRTSQALALSSDEPLSMHHLRTVISITEKFLRDTEDVRNDDGEGHDLNAADEVVSLM</sequence>